<comment type="caution">
    <text evidence="1">The sequence shown here is derived from an EMBL/GenBank/DDBJ whole genome shotgun (WGS) entry which is preliminary data.</text>
</comment>
<proteinExistence type="predicted"/>
<name>A0A7W6C6Z5_9SPHN</name>
<dbReference type="Proteomes" id="UP000561459">
    <property type="component" value="Unassembled WGS sequence"/>
</dbReference>
<reference evidence="1 2" key="1">
    <citation type="submission" date="2020-08" db="EMBL/GenBank/DDBJ databases">
        <title>Genomic Encyclopedia of Type Strains, Phase IV (KMG-IV): sequencing the most valuable type-strain genomes for metagenomic binning, comparative biology and taxonomic classification.</title>
        <authorList>
            <person name="Goeker M."/>
        </authorList>
    </citation>
    <scope>NUCLEOTIDE SEQUENCE [LARGE SCALE GENOMIC DNA]</scope>
    <source>
        <strain evidence="1 2">DSM 27568</strain>
    </source>
</reference>
<dbReference type="AlphaFoldDB" id="A0A7W6C6Z5"/>
<dbReference type="RefSeq" id="WP_183617264.1">
    <property type="nucleotide sequence ID" value="NZ_JACIDY010000005.1"/>
</dbReference>
<protein>
    <submittedName>
        <fullName evidence="1">Uncharacterized protein</fullName>
    </submittedName>
</protein>
<evidence type="ECO:0000313" key="1">
    <source>
        <dbReference type="EMBL" id="MBB3940676.1"/>
    </source>
</evidence>
<sequence>MTDTTKIRIARALMKLRSGVDDFEALDAETQTTLLAEAAVALEAAREPTQAMIEAGVEIIQNVHAGESGAAFASDAANTWRFMMDIAATE</sequence>
<accession>A0A7W6C6Z5</accession>
<organism evidence="1 2">
    <name type="scientific">Novosphingobium fluoreni</name>
    <dbReference type="NCBI Taxonomy" id="1391222"/>
    <lineage>
        <taxon>Bacteria</taxon>
        <taxon>Pseudomonadati</taxon>
        <taxon>Pseudomonadota</taxon>
        <taxon>Alphaproteobacteria</taxon>
        <taxon>Sphingomonadales</taxon>
        <taxon>Sphingomonadaceae</taxon>
        <taxon>Novosphingobium</taxon>
    </lineage>
</organism>
<keyword evidence="2" id="KW-1185">Reference proteome</keyword>
<evidence type="ECO:0000313" key="2">
    <source>
        <dbReference type="Proteomes" id="UP000561459"/>
    </source>
</evidence>
<dbReference type="EMBL" id="JACIDY010000005">
    <property type="protein sequence ID" value="MBB3940676.1"/>
    <property type="molecule type" value="Genomic_DNA"/>
</dbReference>
<gene>
    <name evidence="1" type="ORF">GGR39_002333</name>
</gene>